<evidence type="ECO:0000256" key="5">
    <source>
        <dbReference type="ARBA" id="ARBA00022833"/>
    </source>
</evidence>
<dbReference type="InterPro" id="IPR037898">
    <property type="entry name" value="NudC_fam"/>
</dbReference>
<evidence type="ECO:0000259" key="9">
    <source>
        <dbReference type="PROSITE" id="PS51203"/>
    </source>
</evidence>
<dbReference type="Pfam" id="PF04969">
    <property type="entry name" value="CS"/>
    <property type="match status" value="1"/>
</dbReference>
<dbReference type="Pfam" id="PF01753">
    <property type="entry name" value="zf-MYND"/>
    <property type="match status" value="1"/>
</dbReference>
<evidence type="ECO:0000256" key="2">
    <source>
        <dbReference type="ARBA" id="ARBA00022490"/>
    </source>
</evidence>
<dbReference type="SUPFAM" id="SSF49764">
    <property type="entry name" value="HSP20-like chaperones"/>
    <property type="match status" value="1"/>
</dbReference>
<evidence type="ECO:0000256" key="1">
    <source>
        <dbReference type="ARBA" id="ARBA00004496"/>
    </source>
</evidence>
<feature type="domain" description="MYND-type" evidence="8">
    <location>
        <begin position="41"/>
        <end position="79"/>
    </location>
</feature>
<dbReference type="Gene3D" id="6.10.140.2220">
    <property type="match status" value="1"/>
</dbReference>
<accession>A0ABQ7GFR6</accession>
<comment type="caution">
    <text evidence="10">The sequence shown here is derived from an EMBL/GenBank/DDBJ whole genome shotgun (WGS) entry which is preliminary data.</text>
</comment>
<evidence type="ECO:0000313" key="10">
    <source>
        <dbReference type="EMBL" id="KAF5833440.1"/>
    </source>
</evidence>
<proteinExistence type="predicted"/>
<dbReference type="PANTHER" id="PTHR12356:SF3">
    <property type="entry name" value="NUCLEAR MIGRATION PROTEIN NUDC"/>
    <property type="match status" value="1"/>
</dbReference>
<dbReference type="PROSITE" id="PS01360">
    <property type="entry name" value="ZF_MYND_1"/>
    <property type="match status" value="1"/>
</dbReference>
<keyword evidence="11" id="KW-1185">Reference proteome</keyword>
<protein>
    <recommendedName>
        <fullName evidence="12">MYND-type domain-containing protein</fullName>
    </recommendedName>
</protein>
<dbReference type="InterPro" id="IPR007052">
    <property type="entry name" value="CS_dom"/>
</dbReference>
<comment type="subcellular location">
    <subcellularLocation>
        <location evidence="1">Cytoplasm</location>
    </subcellularLocation>
</comment>
<organism evidence="10 11">
    <name type="scientific">Dunaliella salina</name>
    <name type="common">Green alga</name>
    <name type="synonym">Protococcus salinus</name>
    <dbReference type="NCBI Taxonomy" id="3046"/>
    <lineage>
        <taxon>Eukaryota</taxon>
        <taxon>Viridiplantae</taxon>
        <taxon>Chlorophyta</taxon>
        <taxon>core chlorophytes</taxon>
        <taxon>Chlorophyceae</taxon>
        <taxon>CS clade</taxon>
        <taxon>Chlamydomonadales</taxon>
        <taxon>Dunaliellaceae</taxon>
        <taxon>Dunaliella</taxon>
    </lineage>
</organism>
<evidence type="ECO:0000256" key="4">
    <source>
        <dbReference type="ARBA" id="ARBA00022771"/>
    </source>
</evidence>
<dbReference type="PROSITE" id="PS51203">
    <property type="entry name" value="CS"/>
    <property type="match status" value="1"/>
</dbReference>
<keyword evidence="2" id="KW-0963">Cytoplasm</keyword>
<evidence type="ECO:0000256" key="7">
    <source>
        <dbReference type="SAM" id="MobiDB-lite"/>
    </source>
</evidence>
<dbReference type="Gene3D" id="2.60.40.790">
    <property type="match status" value="1"/>
</dbReference>
<dbReference type="EMBL" id="MU069811">
    <property type="protein sequence ID" value="KAF5833440.1"/>
    <property type="molecule type" value="Genomic_DNA"/>
</dbReference>
<dbReference type="SUPFAM" id="SSF144232">
    <property type="entry name" value="HIT/MYND zinc finger-like"/>
    <property type="match status" value="1"/>
</dbReference>
<evidence type="ECO:0000256" key="6">
    <source>
        <dbReference type="PROSITE-ProRule" id="PRU00134"/>
    </source>
</evidence>
<name>A0ABQ7GFR6_DUNSA</name>
<evidence type="ECO:0000256" key="3">
    <source>
        <dbReference type="ARBA" id="ARBA00022723"/>
    </source>
</evidence>
<keyword evidence="5" id="KW-0862">Zinc</keyword>
<gene>
    <name evidence="10" type="ORF">DUNSADRAFT_10266</name>
</gene>
<feature type="non-terminal residue" evidence="10">
    <location>
        <position position="255"/>
    </location>
</feature>
<evidence type="ECO:0000313" key="11">
    <source>
        <dbReference type="Proteomes" id="UP000815325"/>
    </source>
</evidence>
<evidence type="ECO:0008006" key="12">
    <source>
        <dbReference type="Google" id="ProtNLM"/>
    </source>
</evidence>
<dbReference type="InterPro" id="IPR002893">
    <property type="entry name" value="Znf_MYND"/>
</dbReference>
<dbReference type="PANTHER" id="PTHR12356">
    <property type="entry name" value="NUCLEAR MOVEMENT PROTEIN NUDC"/>
    <property type="match status" value="1"/>
</dbReference>
<feature type="domain" description="CS" evidence="9">
    <location>
        <begin position="190"/>
        <end position="255"/>
    </location>
</feature>
<dbReference type="Proteomes" id="UP000815325">
    <property type="component" value="Unassembled WGS sequence"/>
</dbReference>
<keyword evidence="4 6" id="KW-0863">Zinc-finger</keyword>
<reference evidence="10" key="1">
    <citation type="submission" date="2017-08" db="EMBL/GenBank/DDBJ databases">
        <authorList>
            <person name="Polle J.E."/>
            <person name="Barry K."/>
            <person name="Cushman J."/>
            <person name="Schmutz J."/>
            <person name="Tran D."/>
            <person name="Hathwaick L.T."/>
            <person name="Yim W.C."/>
            <person name="Jenkins J."/>
            <person name="Mckie-Krisberg Z.M."/>
            <person name="Prochnik S."/>
            <person name="Lindquist E."/>
            <person name="Dockter R.B."/>
            <person name="Adam C."/>
            <person name="Molina H."/>
            <person name="Bunkerborg J."/>
            <person name="Jin E."/>
            <person name="Buchheim M."/>
            <person name="Magnuson J."/>
        </authorList>
    </citation>
    <scope>NUCLEOTIDE SEQUENCE</scope>
    <source>
        <strain evidence="10">CCAP 19/18</strain>
    </source>
</reference>
<evidence type="ECO:0000259" key="8">
    <source>
        <dbReference type="PROSITE" id="PS50865"/>
    </source>
</evidence>
<keyword evidence="3" id="KW-0479">Metal-binding</keyword>
<dbReference type="InterPro" id="IPR008978">
    <property type="entry name" value="HSP20-like_chaperone"/>
</dbReference>
<sequence length="255" mass="28406">MAAEGSDAGKLGDADRNPVAPLLNTDRERDLKALQAASTKCANCGASGGELLRCSRCKAAWFCSLKCHRAYWPMHRSFCKKNDFADALSEQDPSFSAWMRKHHKQAVLKDDEVDRLERATHAASGSVSRDEVMQQMYGKADPRPEASAYTPEQVLAMKQRQDQARQQAALLTDQDKEWLALPPIPDGMGLALKRYRWTQNMSHVECHIKLPPKVSPSQVCIDLSSEGLVVLFGGRRYIGGPLFKTIDVANSTWFI</sequence>
<feature type="region of interest" description="Disordered" evidence="7">
    <location>
        <begin position="1"/>
        <end position="23"/>
    </location>
</feature>
<dbReference type="PROSITE" id="PS50865">
    <property type="entry name" value="ZF_MYND_2"/>
    <property type="match status" value="1"/>
</dbReference>